<dbReference type="EMBL" id="QEQK01000007">
    <property type="protein sequence ID" value="PWN56034.1"/>
    <property type="molecule type" value="Genomic_DNA"/>
</dbReference>
<dbReference type="OrthoDB" id="6402183at2"/>
<accession>A0A363UKU6</accession>
<dbReference type="RefSeq" id="WP_109720250.1">
    <property type="nucleotide sequence ID" value="NZ_QEQK01000007.1"/>
</dbReference>
<reference evidence="1 2" key="1">
    <citation type="submission" date="2018-05" db="EMBL/GenBank/DDBJ databases">
        <title>Abyssibacter profundi OUC007T gen. nov., sp. nov, a marine bacterium isolated from seawater of the Mariana Trench.</title>
        <authorList>
            <person name="Zhou S."/>
        </authorList>
    </citation>
    <scope>NUCLEOTIDE SEQUENCE [LARGE SCALE GENOMIC DNA]</scope>
    <source>
        <strain evidence="1 2">OUC007</strain>
    </source>
</reference>
<protein>
    <submittedName>
        <fullName evidence="1">Uncharacterized protein</fullName>
    </submittedName>
</protein>
<evidence type="ECO:0000313" key="2">
    <source>
        <dbReference type="Proteomes" id="UP000251800"/>
    </source>
</evidence>
<gene>
    <name evidence="1" type="ORF">DEH80_09475</name>
</gene>
<organism evidence="1 2">
    <name type="scientific">Abyssibacter profundi</name>
    <dbReference type="NCBI Taxonomy" id="2182787"/>
    <lineage>
        <taxon>Bacteria</taxon>
        <taxon>Pseudomonadati</taxon>
        <taxon>Pseudomonadota</taxon>
        <taxon>Gammaproteobacteria</taxon>
        <taxon>Chromatiales</taxon>
        <taxon>Oceanococcaceae</taxon>
        <taxon>Abyssibacter</taxon>
    </lineage>
</organism>
<sequence length="371" mass="41792">MTYHGVFVDDEDDVFAEQLSTHGQLEIEFLAVQEPTALARAIRDKQPMLVALDYRLDEAPAGLPADQTFKGSALAQHLRDASIEAPERDFAIVLVSAEDKIRTLFQPDQTAHDLFDRVYVKDQINDQRRTVRRELLSLCAAYDCLRHKQGHYDLAELMSAEPDDRHAIDIQALTLHLAEAKAPHLAVKLILNKLIDRPGPLLDLDDVCAHLGVSLESGLKLAEVLESHRANYRGLFGDAWPRWWSHRVEAFALEVFSTRATGLAASERARLLTERFGSRFEAAISPWSGSEDELVAIACASCRRGIEMRHSVAAFEADLPRFARRRRICWDCVQTDRYLQAAPALVIDEIDASLAHEVRGRARPDNQNRED</sequence>
<proteinExistence type="predicted"/>
<keyword evidence="2" id="KW-1185">Reference proteome</keyword>
<dbReference type="Proteomes" id="UP000251800">
    <property type="component" value="Unassembled WGS sequence"/>
</dbReference>
<name>A0A363UKU6_9GAMM</name>
<evidence type="ECO:0000313" key="1">
    <source>
        <dbReference type="EMBL" id="PWN56034.1"/>
    </source>
</evidence>
<comment type="caution">
    <text evidence="1">The sequence shown here is derived from an EMBL/GenBank/DDBJ whole genome shotgun (WGS) entry which is preliminary data.</text>
</comment>
<dbReference type="AlphaFoldDB" id="A0A363UKU6"/>